<dbReference type="GO" id="GO:0005789">
    <property type="term" value="C:endoplasmic reticulum membrane"/>
    <property type="evidence" value="ECO:0007669"/>
    <property type="project" value="UniProtKB-SubCell"/>
</dbReference>
<protein>
    <recommendedName>
        <fullName evidence="11">Palmitoyltransferase PFA4</fullName>
        <ecNumber evidence="11">2.3.1.225</ecNumber>
    </recommendedName>
    <alternativeName>
        <fullName evidence="11">Protein S-acyltransferase</fullName>
        <shortName evidence="11">PAT</shortName>
    </alternativeName>
    <alternativeName>
        <fullName evidence="11">Protein fatty acyltransferase 4</fullName>
    </alternativeName>
</protein>
<name>A0A8E5HYF6_USTVR</name>
<evidence type="ECO:0000256" key="7">
    <source>
        <dbReference type="ARBA" id="ARBA00023139"/>
    </source>
</evidence>
<dbReference type="AlphaFoldDB" id="A0A8E5HYF6"/>
<feature type="transmembrane region" description="Helical" evidence="11 12">
    <location>
        <begin position="145"/>
        <end position="164"/>
    </location>
</feature>
<evidence type="ECO:0000313" key="14">
    <source>
        <dbReference type="EMBL" id="QUC23685.1"/>
    </source>
</evidence>
<dbReference type="Proteomes" id="UP000027002">
    <property type="component" value="Chromosome 7"/>
</dbReference>
<gene>
    <name evidence="11" type="primary">PFA4</name>
    <name evidence="14" type="ORF">UV8b_07926</name>
</gene>
<evidence type="ECO:0000313" key="15">
    <source>
        <dbReference type="Proteomes" id="UP000027002"/>
    </source>
</evidence>
<feature type="transmembrane region" description="Helical" evidence="11 12">
    <location>
        <begin position="23"/>
        <end position="42"/>
    </location>
</feature>
<evidence type="ECO:0000259" key="13">
    <source>
        <dbReference type="Pfam" id="PF01529"/>
    </source>
</evidence>
<keyword evidence="3 11" id="KW-0812">Transmembrane</keyword>
<evidence type="ECO:0000256" key="10">
    <source>
        <dbReference type="ARBA" id="ARBA00048048"/>
    </source>
</evidence>
<dbReference type="EMBL" id="CP072759">
    <property type="protein sequence ID" value="QUC23685.1"/>
    <property type="molecule type" value="Genomic_DNA"/>
</dbReference>
<sequence>MDPSVFTEVVIVLLMAGLSDAPFMQSLAVPAVCSLIAYLAYFSQYLLQTSSLEPGPPSRKETIVFNFCLVFLWYAYFKAVTEDPGRYVFPLKRAEETGGNWCKKCAAPKPARAHHCRHCGRCIPKMDHHCPWTANCVSMTTFPHFLRFLVFANVSLWILGFLLWQRFHSLWEARHLPAYLGPTLPALIGLAVTSLICFFTSLALGIMLATTAKSWLFNCTMIEGWQLERHEAVLDRGGRDWWDFNGPDGMKIRFERVEFPYDLGIWANMSQAMGTSNFLLWLCPFAGNPKVGQDGKGTGWEWEENGFNPREGMWPPLDPEKIQRADRQWPAARRDYAAEMRDVEPSSAEQICAFRERQLMDTLRPKTLLAELEEDESYGLPYAEEDEFHRDDWRDWRNDDGEYLTDYGVDEEAEDFCTAPIHQDDVPLAEFLRRRKHGHNGEID</sequence>
<keyword evidence="4 11" id="KW-0256">Endoplasmic reticulum</keyword>
<evidence type="ECO:0000256" key="3">
    <source>
        <dbReference type="ARBA" id="ARBA00022692"/>
    </source>
</evidence>
<dbReference type="PROSITE" id="PS50216">
    <property type="entry name" value="DHHC"/>
    <property type="match status" value="1"/>
</dbReference>
<evidence type="ECO:0000256" key="2">
    <source>
        <dbReference type="ARBA" id="ARBA00022679"/>
    </source>
</evidence>
<keyword evidence="7 11" id="KW-0564">Palmitate</keyword>
<comment type="similarity">
    <text evidence="11">Belongs to the DHHC palmitoyltransferase family. PFA4 subfamily.</text>
</comment>
<comment type="caution">
    <text evidence="11">Lacks conserved residue(s) required for the propagation of feature annotation.</text>
</comment>
<evidence type="ECO:0000256" key="5">
    <source>
        <dbReference type="ARBA" id="ARBA00022989"/>
    </source>
</evidence>
<evidence type="ECO:0000256" key="9">
    <source>
        <dbReference type="ARBA" id="ARBA00023315"/>
    </source>
</evidence>
<keyword evidence="8 11" id="KW-0449">Lipoprotein</keyword>
<dbReference type="HAMAP" id="MF_03199">
    <property type="entry name" value="DHHC_PAT_PFA4"/>
    <property type="match status" value="1"/>
</dbReference>
<reference evidence="14" key="1">
    <citation type="submission" date="2020-03" db="EMBL/GenBank/DDBJ databases">
        <title>A mixture of massive structural variations and highly conserved coding sequences in Ustilaginoidea virens genome.</title>
        <authorList>
            <person name="Zhang K."/>
            <person name="Zhao Z."/>
            <person name="Zhang Z."/>
            <person name="Li Y."/>
            <person name="Hsiang T."/>
            <person name="Sun W."/>
        </authorList>
    </citation>
    <scope>NUCLEOTIDE SEQUENCE</scope>
    <source>
        <strain evidence="14">UV-8b</strain>
    </source>
</reference>
<comment type="catalytic activity">
    <reaction evidence="10 11 12">
        <text>L-cysteinyl-[protein] + hexadecanoyl-CoA = S-hexadecanoyl-L-cysteinyl-[protein] + CoA</text>
        <dbReference type="Rhea" id="RHEA:36683"/>
        <dbReference type="Rhea" id="RHEA-COMP:10131"/>
        <dbReference type="Rhea" id="RHEA-COMP:11032"/>
        <dbReference type="ChEBI" id="CHEBI:29950"/>
        <dbReference type="ChEBI" id="CHEBI:57287"/>
        <dbReference type="ChEBI" id="CHEBI:57379"/>
        <dbReference type="ChEBI" id="CHEBI:74151"/>
        <dbReference type="EC" id="2.3.1.225"/>
    </reaction>
</comment>
<dbReference type="OrthoDB" id="331948at2759"/>
<evidence type="ECO:0000256" key="12">
    <source>
        <dbReference type="RuleBase" id="RU079119"/>
    </source>
</evidence>
<keyword evidence="9 11" id="KW-0012">Acyltransferase</keyword>
<dbReference type="InterPro" id="IPR001594">
    <property type="entry name" value="Palmitoyltrfase_DHHC"/>
</dbReference>
<evidence type="ECO:0000256" key="11">
    <source>
        <dbReference type="HAMAP-Rule" id="MF_03199"/>
    </source>
</evidence>
<evidence type="ECO:0000256" key="4">
    <source>
        <dbReference type="ARBA" id="ARBA00022824"/>
    </source>
</evidence>
<accession>A0A8E5HYF6</accession>
<dbReference type="PANTHER" id="PTHR12246">
    <property type="entry name" value="PALMITOYLTRANSFERASE ZDHHC16"/>
    <property type="match status" value="1"/>
</dbReference>
<evidence type="ECO:0000256" key="6">
    <source>
        <dbReference type="ARBA" id="ARBA00023136"/>
    </source>
</evidence>
<dbReference type="InterPro" id="IPR039859">
    <property type="entry name" value="PFA4/ZDH16/20/ERF2-like"/>
</dbReference>
<evidence type="ECO:0000256" key="1">
    <source>
        <dbReference type="ARBA" id="ARBA00004141"/>
    </source>
</evidence>
<feature type="domain" description="Palmitoyltransferase DHHC" evidence="13">
    <location>
        <begin position="97"/>
        <end position="226"/>
    </location>
</feature>
<comment type="domain">
    <text evidence="11 12">The DHHC domain is required for palmitoyltransferase activity.</text>
</comment>
<feature type="active site" description="S-palmitoyl cysteine intermediate" evidence="11">
    <location>
        <position position="130"/>
    </location>
</feature>
<organism evidence="14 15">
    <name type="scientific">Ustilaginoidea virens</name>
    <name type="common">Rice false smut fungus</name>
    <name type="synonym">Villosiclava virens</name>
    <dbReference type="NCBI Taxonomy" id="1159556"/>
    <lineage>
        <taxon>Eukaryota</taxon>
        <taxon>Fungi</taxon>
        <taxon>Dikarya</taxon>
        <taxon>Ascomycota</taxon>
        <taxon>Pezizomycotina</taxon>
        <taxon>Sordariomycetes</taxon>
        <taxon>Hypocreomycetidae</taxon>
        <taxon>Hypocreales</taxon>
        <taxon>Clavicipitaceae</taxon>
        <taxon>Ustilaginoidea</taxon>
    </lineage>
</organism>
<evidence type="ECO:0000256" key="8">
    <source>
        <dbReference type="ARBA" id="ARBA00023288"/>
    </source>
</evidence>
<comment type="subcellular location">
    <subcellularLocation>
        <location evidence="11">Endoplasmic reticulum membrane</location>
        <topology evidence="11">Multi-pass membrane protein</topology>
    </subcellularLocation>
    <subcellularLocation>
        <location evidence="1">Membrane</location>
        <topology evidence="1">Multi-pass membrane protein</topology>
    </subcellularLocation>
</comment>
<dbReference type="EC" id="2.3.1.225" evidence="11"/>
<keyword evidence="6 11" id="KW-0472">Membrane</keyword>
<feature type="transmembrane region" description="Helical" evidence="11 12">
    <location>
        <begin position="184"/>
        <end position="209"/>
    </location>
</feature>
<comment type="function">
    <text evidence="11">Mediates the reversible addition of palmitate to target proteins, thereby regulating their membrane association and biological function.</text>
</comment>
<proteinExistence type="inferred from homology"/>
<keyword evidence="2 11" id="KW-0808">Transferase</keyword>
<dbReference type="InterPro" id="IPR033682">
    <property type="entry name" value="PFA4"/>
</dbReference>
<keyword evidence="5 11" id="KW-1133">Transmembrane helix</keyword>
<dbReference type="Pfam" id="PF01529">
    <property type="entry name" value="DHHC"/>
    <property type="match status" value="1"/>
</dbReference>
<keyword evidence="15" id="KW-1185">Reference proteome</keyword>
<dbReference type="GO" id="GO:0019706">
    <property type="term" value="F:protein-cysteine S-palmitoyltransferase activity"/>
    <property type="evidence" value="ECO:0007669"/>
    <property type="project" value="UniProtKB-UniRule"/>
</dbReference>